<name>A0A8H5I8R3_9HYPO</name>
<gene>
    <name evidence="1" type="ORF">FPHYL_13900</name>
</gene>
<dbReference type="Proteomes" id="UP000582016">
    <property type="component" value="Unassembled WGS sequence"/>
</dbReference>
<organism evidence="1 2">
    <name type="scientific">Fusarium phyllophilum</name>
    <dbReference type="NCBI Taxonomy" id="47803"/>
    <lineage>
        <taxon>Eukaryota</taxon>
        <taxon>Fungi</taxon>
        <taxon>Dikarya</taxon>
        <taxon>Ascomycota</taxon>
        <taxon>Pezizomycotina</taxon>
        <taxon>Sordariomycetes</taxon>
        <taxon>Hypocreomycetidae</taxon>
        <taxon>Hypocreales</taxon>
        <taxon>Nectriaceae</taxon>
        <taxon>Fusarium</taxon>
        <taxon>Fusarium fujikuroi species complex</taxon>
    </lineage>
</organism>
<protein>
    <submittedName>
        <fullName evidence="1">Transcriptional activator Mut3p</fullName>
    </submittedName>
</protein>
<sequence>MYEVQALFSPDDVLKLVNDQYSAGSSNCHANPTRWATLNALIAAGIHWKADNKAIEQLFPVSWAYFKNAFAIFPEIVMSGDGIDSCKAMIAMALFMRGTADARAFTSLLSVAAHASHCIGLHLGDLHGSNDLIDMESPKPASEYAHPHTKRPSYNLFASRSFLTVICLSMANDLLPDVSPNVEWIGKFVVFLQRFQDREGCDLSSLIKFCSKLYDIASLAQRNPTDLVNDSEDDVEGLWQQYTDLRVRLPGFHDPMLLARGLLTNMPLLGTKAREVFRSILEEPKEDGFTRLVPHVLKPSSFNFFGYNKAASKH</sequence>
<dbReference type="AlphaFoldDB" id="A0A8H5I8R3"/>
<proteinExistence type="predicted"/>
<dbReference type="EMBL" id="JAAOAQ010000961">
    <property type="protein sequence ID" value="KAF5531627.1"/>
    <property type="molecule type" value="Genomic_DNA"/>
</dbReference>
<dbReference type="OrthoDB" id="3266505at2759"/>
<evidence type="ECO:0000313" key="2">
    <source>
        <dbReference type="Proteomes" id="UP000582016"/>
    </source>
</evidence>
<accession>A0A8H5I8R3</accession>
<reference evidence="1 2" key="1">
    <citation type="submission" date="2020-05" db="EMBL/GenBank/DDBJ databases">
        <title>Identification and distribution of gene clusters putatively required for synthesis of sphingolipid metabolism inhibitors in phylogenetically diverse species of the filamentous fungus Fusarium.</title>
        <authorList>
            <person name="Kim H.-S."/>
            <person name="Busman M."/>
            <person name="Brown D.W."/>
            <person name="Divon H."/>
            <person name="Uhlig S."/>
            <person name="Proctor R.H."/>
        </authorList>
    </citation>
    <scope>NUCLEOTIDE SEQUENCE [LARGE SCALE GENOMIC DNA]</scope>
    <source>
        <strain evidence="1 2">NRRL 13617</strain>
    </source>
</reference>
<dbReference type="CDD" id="cd12148">
    <property type="entry name" value="fungal_TF_MHR"/>
    <property type="match status" value="1"/>
</dbReference>
<keyword evidence="2" id="KW-1185">Reference proteome</keyword>
<comment type="caution">
    <text evidence="1">The sequence shown here is derived from an EMBL/GenBank/DDBJ whole genome shotgun (WGS) entry which is preliminary data.</text>
</comment>
<evidence type="ECO:0000313" key="1">
    <source>
        <dbReference type="EMBL" id="KAF5531627.1"/>
    </source>
</evidence>